<dbReference type="Pfam" id="PF11580">
    <property type="entry name" value="DUF3239"/>
    <property type="match status" value="1"/>
</dbReference>
<sequence length="213" mass="23339">MAQFEFSVDDQFTRTHNEFFRDAKRFQWSAGILGAILVVAAVLLFIFGGAAWSSIVAIVLLVMALLCLVMVPVLPRQLGSPQSYYDNYDLVPAVVAQVNPRDVVLMALVDTAVPGTGTAASPALALRTVTSVPGIVREVGERVPSMAVTGMRTLRNQGHWEEISPMPVAWGTPDRSVVEAAEAAIRDQQWKKLEGLLGRFDEVSSTRRRLMEL</sequence>
<protein>
    <submittedName>
        <fullName evidence="2">DUF3239 domain-containing protein</fullName>
    </submittedName>
</protein>
<reference evidence="2 3" key="1">
    <citation type="journal article" date="2018" name="Nat. Biotechnol.">
        <title>A standardized bacterial taxonomy based on genome phylogeny substantially revises the tree of life.</title>
        <authorList>
            <person name="Parks D.H."/>
            <person name="Chuvochina M."/>
            <person name="Waite D.W."/>
            <person name="Rinke C."/>
            <person name="Skarshewski A."/>
            <person name="Chaumeil P.A."/>
            <person name="Hugenholtz P."/>
        </authorList>
    </citation>
    <scope>NUCLEOTIDE SEQUENCE [LARGE SCALE GENOMIC DNA]</scope>
    <source>
        <strain evidence="2">UBA11247</strain>
    </source>
</reference>
<evidence type="ECO:0000313" key="3">
    <source>
        <dbReference type="Proteomes" id="UP000261739"/>
    </source>
</evidence>
<evidence type="ECO:0000313" key="2">
    <source>
        <dbReference type="EMBL" id="HCT14021.1"/>
    </source>
</evidence>
<name>A0A3D4SYE8_9CORY</name>
<dbReference type="AlphaFoldDB" id="A0A3D4SYE8"/>
<dbReference type="InterPro" id="IPR021632">
    <property type="entry name" value="DUF3239"/>
</dbReference>
<evidence type="ECO:0000256" key="1">
    <source>
        <dbReference type="SAM" id="Phobius"/>
    </source>
</evidence>
<dbReference type="EMBL" id="DQID01000121">
    <property type="protein sequence ID" value="HCT14021.1"/>
    <property type="molecule type" value="Genomic_DNA"/>
</dbReference>
<dbReference type="Proteomes" id="UP000261739">
    <property type="component" value="Unassembled WGS sequence"/>
</dbReference>
<accession>A0A3D4SYE8</accession>
<keyword evidence="1" id="KW-0812">Transmembrane</keyword>
<dbReference type="Gene3D" id="2.40.410.10">
    <property type="entry name" value="putative membrane protein from Corynebacterium diphtheriae superfamily"/>
    <property type="match status" value="1"/>
</dbReference>
<feature type="transmembrane region" description="Helical" evidence="1">
    <location>
        <begin position="28"/>
        <end position="48"/>
    </location>
</feature>
<keyword evidence="1" id="KW-1133">Transmembrane helix</keyword>
<proteinExistence type="predicted"/>
<feature type="transmembrane region" description="Helical" evidence="1">
    <location>
        <begin position="54"/>
        <end position="74"/>
    </location>
</feature>
<comment type="caution">
    <text evidence="2">The sequence shown here is derived from an EMBL/GenBank/DDBJ whole genome shotgun (WGS) entry which is preliminary data.</text>
</comment>
<gene>
    <name evidence="2" type="ORF">DIW82_04275</name>
</gene>
<dbReference type="RefSeq" id="WP_273051281.1">
    <property type="nucleotide sequence ID" value="NZ_DAITTW010000013.1"/>
</dbReference>
<keyword evidence="1" id="KW-0472">Membrane</keyword>
<dbReference type="InterPro" id="IPR023124">
    <property type="entry name" value="DUF3239_dom_sf"/>
</dbReference>
<organism evidence="2 3">
    <name type="scientific">Corynebacterium nuruki</name>
    <dbReference type="NCBI Taxonomy" id="1032851"/>
    <lineage>
        <taxon>Bacteria</taxon>
        <taxon>Bacillati</taxon>
        <taxon>Actinomycetota</taxon>
        <taxon>Actinomycetes</taxon>
        <taxon>Mycobacteriales</taxon>
        <taxon>Corynebacteriaceae</taxon>
        <taxon>Corynebacterium</taxon>
    </lineage>
</organism>
<dbReference type="STRING" id="863239.GCA_000213935_00523"/>